<evidence type="ECO:0000313" key="2">
    <source>
        <dbReference type="Proteomes" id="UP000287394"/>
    </source>
</evidence>
<dbReference type="PROSITE" id="PS50088">
    <property type="entry name" value="ANK_REPEAT"/>
    <property type="match status" value="3"/>
</dbReference>
<gene>
    <name evidence="1" type="ORF">CCAX7_58760</name>
</gene>
<dbReference type="Proteomes" id="UP000287394">
    <property type="component" value="Chromosome"/>
</dbReference>
<organism evidence="1 2">
    <name type="scientific">Capsulimonas corticalis</name>
    <dbReference type="NCBI Taxonomy" id="2219043"/>
    <lineage>
        <taxon>Bacteria</taxon>
        <taxon>Bacillati</taxon>
        <taxon>Armatimonadota</taxon>
        <taxon>Armatimonadia</taxon>
        <taxon>Capsulimonadales</taxon>
        <taxon>Capsulimonadaceae</taxon>
        <taxon>Capsulimonas</taxon>
    </lineage>
</organism>
<dbReference type="EMBL" id="AP025739">
    <property type="protein sequence ID" value="BDI33825.1"/>
    <property type="molecule type" value="Genomic_DNA"/>
</dbReference>
<accession>A0A402CZX1</accession>
<dbReference type="AlphaFoldDB" id="A0A402CZX1"/>
<evidence type="ECO:0000313" key="1">
    <source>
        <dbReference type="EMBL" id="BDI33825.1"/>
    </source>
</evidence>
<dbReference type="Gene3D" id="1.25.40.20">
    <property type="entry name" value="Ankyrin repeat-containing domain"/>
    <property type="match status" value="2"/>
</dbReference>
<dbReference type="InterPro" id="IPR002110">
    <property type="entry name" value="Ankyrin_rpt"/>
</dbReference>
<dbReference type="SMART" id="SM00248">
    <property type="entry name" value="ANK"/>
    <property type="match status" value="7"/>
</dbReference>
<dbReference type="Pfam" id="PF00023">
    <property type="entry name" value="Ank"/>
    <property type="match status" value="1"/>
</dbReference>
<name>A0A402CZX1_9BACT</name>
<dbReference type="PANTHER" id="PTHR24198:SF165">
    <property type="entry name" value="ANKYRIN REPEAT-CONTAINING PROTEIN-RELATED"/>
    <property type="match status" value="1"/>
</dbReference>
<proteinExistence type="predicted"/>
<dbReference type="PROSITE" id="PS50297">
    <property type="entry name" value="ANK_REP_REGION"/>
    <property type="match status" value="3"/>
</dbReference>
<dbReference type="KEGG" id="ccot:CCAX7_58760"/>
<dbReference type="Pfam" id="PF12796">
    <property type="entry name" value="Ank_2"/>
    <property type="match status" value="2"/>
</dbReference>
<dbReference type="SUPFAM" id="SSF48403">
    <property type="entry name" value="Ankyrin repeat"/>
    <property type="match status" value="1"/>
</dbReference>
<dbReference type="InterPro" id="IPR036770">
    <property type="entry name" value="Ankyrin_rpt-contain_sf"/>
</dbReference>
<reference evidence="1 2" key="1">
    <citation type="journal article" date="2019" name="Int. J. Syst. Evol. Microbiol.">
        <title>Capsulimonas corticalis gen. nov., sp. nov., an aerobic capsulated bacterium, of a novel bacterial order, Capsulimonadales ord. nov., of the class Armatimonadia of the phylum Armatimonadetes.</title>
        <authorList>
            <person name="Li J."/>
            <person name="Kudo C."/>
            <person name="Tonouchi A."/>
        </authorList>
    </citation>
    <scope>NUCLEOTIDE SEQUENCE [LARGE SCALE GENOMIC DNA]</scope>
    <source>
        <strain evidence="1 2">AX-7</strain>
    </source>
</reference>
<sequence>MIAVRQGHPGIVRFLLQHGADINAVDKYGNTAVMIANDGCCLHELVKGGADIHQKNGLGMSLLDRAYNGRQAPLAWALLEAGARPEDMLLAPVKGGVALDWITHIVPAVHAAKTGDYDLLKAQLDGGIPTDARIGDNDPAPLLLIVAERGYVKLVSLLLEYKAEVDVTQRVGGGTPLMRAADEGYNEIVTLLLMAGSDINRKTDRGQTSLSYAALSGHTETVRLLLEYARSNEIDLDKTLALEWALEKGHGEIVDLLQ</sequence>
<protein>
    <submittedName>
        <fullName evidence="1">Uncharacterized protein</fullName>
    </submittedName>
</protein>
<dbReference type="PANTHER" id="PTHR24198">
    <property type="entry name" value="ANKYRIN REPEAT AND PROTEIN KINASE DOMAIN-CONTAINING PROTEIN"/>
    <property type="match status" value="1"/>
</dbReference>
<keyword evidence="2" id="KW-1185">Reference proteome</keyword>